<proteinExistence type="predicted"/>
<organism evidence="1 2">
    <name type="scientific">Galerina marginata (strain CBS 339.88)</name>
    <dbReference type="NCBI Taxonomy" id="685588"/>
    <lineage>
        <taxon>Eukaryota</taxon>
        <taxon>Fungi</taxon>
        <taxon>Dikarya</taxon>
        <taxon>Basidiomycota</taxon>
        <taxon>Agaricomycotina</taxon>
        <taxon>Agaricomycetes</taxon>
        <taxon>Agaricomycetidae</taxon>
        <taxon>Agaricales</taxon>
        <taxon>Agaricineae</taxon>
        <taxon>Strophariaceae</taxon>
        <taxon>Galerina</taxon>
    </lineage>
</organism>
<dbReference type="InterPro" id="IPR032675">
    <property type="entry name" value="LRR_dom_sf"/>
</dbReference>
<evidence type="ECO:0000313" key="1">
    <source>
        <dbReference type="EMBL" id="KDR69408.1"/>
    </source>
</evidence>
<dbReference type="AlphaFoldDB" id="A0A067SRI7"/>
<dbReference type="Gene3D" id="3.80.10.10">
    <property type="entry name" value="Ribonuclease Inhibitor"/>
    <property type="match status" value="1"/>
</dbReference>
<accession>A0A067SRI7</accession>
<evidence type="ECO:0000313" key="2">
    <source>
        <dbReference type="Proteomes" id="UP000027222"/>
    </source>
</evidence>
<reference evidence="2" key="1">
    <citation type="journal article" date="2014" name="Proc. Natl. Acad. Sci. U.S.A.">
        <title>Extensive sampling of basidiomycete genomes demonstrates inadequacy of the white-rot/brown-rot paradigm for wood decay fungi.</title>
        <authorList>
            <person name="Riley R."/>
            <person name="Salamov A.A."/>
            <person name="Brown D.W."/>
            <person name="Nagy L.G."/>
            <person name="Floudas D."/>
            <person name="Held B.W."/>
            <person name="Levasseur A."/>
            <person name="Lombard V."/>
            <person name="Morin E."/>
            <person name="Otillar R."/>
            <person name="Lindquist E.A."/>
            <person name="Sun H."/>
            <person name="LaButti K.M."/>
            <person name="Schmutz J."/>
            <person name="Jabbour D."/>
            <person name="Luo H."/>
            <person name="Baker S.E."/>
            <person name="Pisabarro A.G."/>
            <person name="Walton J.D."/>
            <person name="Blanchette R.A."/>
            <person name="Henrissat B."/>
            <person name="Martin F."/>
            <person name="Cullen D."/>
            <person name="Hibbett D.S."/>
            <person name="Grigoriev I.V."/>
        </authorList>
    </citation>
    <scope>NUCLEOTIDE SEQUENCE [LARGE SCALE GENOMIC DNA]</scope>
    <source>
        <strain evidence="2">CBS 339.88</strain>
    </source>
</reference>
<dbReference type="Proteomes" id="UP000027222">
    <property type="component" value="Unassembled WGS sequence"/>
</dbReference>
<protein>
    <recommendedName>
        <fullName evidence="3">F-box domain-containing protein</fullName>
    </recommendedName>
</protein>
<dbReference type="EMBL" id="KL142402">
    <property type="protein sequence ID" value="KDR69408.1"/>
    <property type="molecule type" value="Genomic_DNA"/>
</dbReference>
<keyword evidence="2" id="KW-1185">Reference proteome</keyword>
<dbReference type="SUPFAM" id="SSF52047">
    <property type="entry name" value="RNI-like"/>
    <property type="match status" value="1"/>
</dbReference>
<name>A0A067SRI7_GALM3</name>
<gene>
    <name evidence="1" type="ORF">GALMADRAFT_160433</name>
</gene>
<dbReference type="HOGENOM" id="CLU_030662_0_0_1"/>
<evidence type="ECO:0008006" key="3">
    <source>
        <dbReference type="Google" id="ProtNLM"/>
    </source>
</evidence>
<sequence length="434" mass="48729">MNDRPNSGSRGTSPPPIFSLHKDILWRIFTLNTIADVDFTSETETFKSVAPHEFSLITARHTSQVCASWRVLMLASSSLWANALNLKHLNQTNDHWRAEILKRTRNSVLSVMGVLYEGRPATPFFLSLLGDEWTRLRRVFISVADDNVADDGRWPTMGRPAPNLEIFRLEFCASPAFSTADDILFSNTAPRIHTLSTWNLNFKVSGPWLSHLRILELRGYISDYRILFALAEMSSLETLVMSDGKIINADADDHQSPSIILPNLKLLTLSAEPATLIVLLGHITPTSGCSSELESINSVYPSLSAAQVSLFQRNFASHFQFFSDFRRNEEIKQPDQPHFEFHVEVDTPWHDLSETLLNCLYSCAGALNSVKILELDTGRAFDDDDFDPSGTHVIRLFKSLVGGYDAYRFADCRSASYNPRVFGGFVPESSKDCV</sequence>
<dbReference type="OrthoDB" id="2866122at2759"/>